<dbReference type="GeneID" id="93423553"/>
<proteinExistence type="predicted"/>
<dbReference type="RefSeq" id="WP_107036350.1">
    <property type="nucleotide sequence ID" value="NZ_CARBNI010000017.1"/>
</dbReference>
<evidence type="ECO:0000313" key="1">
    <source>
        <dbReference type="EMBL" id="PWB06965.1"/>
    </source>
</evidence>
<keyword evidence="2" id="KW-1185">Reference proteome</keyword>
<name>A0A2V1ISW3_9BACT</name>
<evidence type="ECO:0000313" key="2">
    <source>
        <dbReference type="Proteomes" id="UP000244925"/>
    </source>
</evidence>
<accession>A0A2V1ISW3</accession>
<organism evidence="1 2">
    <name type="scientific">Paramuribaculum intestinale</name>
    <dbReference type="NCBI Taxonomy" id="2094151"/>
    <lineage>
        <taxon>Bacteria</taxon>
        <taxon>Pseudomonadati</taxon>
        <taxon>Bacteroidota</taxon>
        <taxon>Bacteroidia</taxon>
        <taxon>Bacteroidales</taxon>
        <taxon>Muribaculaceae</taxon>
        <taxon>Paramuribaculum</taxon>
    </lineage>
</organism>
<sequence>MHSTIFQIAEQPIGTDEYVGIDHVEAGEMTSIDYCREVSQSERAKLIKTLAHRILPAGMFSVNPDGETLTYKGGFTEWSKEYTASLHEKAEAIIETNVFKCAGPAYRLQKAIANPLDTDTLFITNYTEGMGVAERSRQLMRLIGSLQIGAKLYIGAILDYHF</sequence>
<protein>
    <submittedName>
        <fullName evidence="1">Uncharacterized protein</fullName>
    </submittedName>
</protein>
<dbReference type="AlphaFoldDB" id="A0A2V1ISW3"/>
<gene>
    <name evidence="1" type="ORF">C5O25_08700</name>
</gene>
<dbReference type="EMBL" id="PUBV01000017">
    <property type="protein sequence ID" value="PWB06965.1"/>
    <property type="molecule type" value="Genomic_DNA"/>
</dbReference>
<comment type="caution">
    <text evidence="1">The sequence shown here is derived from an EMBL/GenBank/DDBJ whole genome shotgun (WGS) entry which is preliminary data.</text>
</comment>
<dbReference type="Proteomes" id="UP000244925">
    <property type="component" value="Unassembled WGS sequence"/>
</dbReference>
<reference evidence="2" key="1">
    <citation type="submission" date="2018-02" db="EMBL/GenBank/DDBJ databases">
        <authorList>
            <person name="Clavel T."/>
            <person name="Strowig T."/>
        </authorList>
    </citation>
    <scope>NUCLEOTIDE SEQUENCE [LARGE SCALE GENOMIC DNA]</scope>
    <source>
        <strain evidence="2">DSM 100764</strain>
    </source>
</reference>